<dbReference type="InterPro" id="IPR011051">
    <property type="entry name" value="RmlC_Cupin_sf"/>
</dbReference>
<keyword evidence="3" id="KW-0238">DNA-binding</keyword>
<dbReference type="InterPro" id="IPR018060">
    <property type="entry name" value="HTH_AraC"/>
</dbReference>
<comment type="caution">
    <text evidence="6">The sequence shown here is derived from an EMBL/GenBank/DDBJ whole genome shotgun (WGS) entry which is preliminary data.</text>
</comment>
<evidence type="ECO:0000256" key="3">
    <source>
        <dbReference type="ARBA" id="ARBA00023125"/>
    </source>
</evidence>
<keyword evidence="4" id="KW-0804">Transcription</keyword>
<dbReference type="AlphaFoldDB" id="A0A194AEL1"/>
<dbReference type="CDD" id="cd06124">
    <property type="entry name" value="cupin_NimR-like_N"/>
    <property type="match status" value="1"/>
</dbReference>
<dbReference type="GO" id="GO:0003700">
    <property type="term" value="F:DNA-binding transcription factor activity"/>
    <property type="evidence" value="ECO:0007669"/>
    <property type="project" value="InterPro"/>
</dbReference>
<dbReference type="STRING" id="1592317.DPF_1227"/>
<dbReference type="EMBL" id="BDFE01000015">
    <property type="protein sequence ID" value="GAU08517.1"/>
    <property type="molecule type" value="Genomic_DNA"/>
</dbReference>
<dbReference type="PANTHER" id="PTHR11019:SF199">
    <property type="entry name" value="HTH-TYPE TRANSCRIPTIONAL REGULATOR NIMR"/>
    <property type="match status" value="1"/>
</dbReference>
<dbReference type="Gene3D" id="1.10.10.60">
    <property type="entry name" value="Homeodomain-like"/>
    <property type="match status" value="1"/>
</dbReference>
<proteinExistence type="predicted"/>
<dbReference type="Pfam" id="PF02311">
    <property type="entry name" value="AraC_binding"/>
    <property type="match status" value="1"/>
</dbReference>
<keyword evidence="2" id="KW-0805">Transcription regulation</keyword>
<gene>
    <name evidence="6" type="ORF">DPF_1227</name>
</gene>
<sequence length="268" mass="29999">MKTTNIANETISVASDATRSFMALPRPVVALAKDFPAGHVTSFHHHARSQLLYASSGVMTVTTDDGIWVVPPFRAIWIPARMRHQRRTSGPLSVRTLYIDPDYSSGFPQGCCVVAVSPLLKELILHVVSMPQPYPLGGPEERLVKVLLDQIHAVDLKSLRLPIPRDLRLKKIFSALLKHPGDKKTLDEWGRIVGATRRTLTRLFQSETGMSFGQWRQQIRILESLRRLAEKEPVTSVAIDLGYESPSAFISMFKKALGKTPGHYFEYG</sequence>
<dbReference type="InterPro" id="IPR009057">
    <property type="entry name" value="Homeodomain-like_sf"/>
</dbReference>
<evidence type="ECO:0000256" key="1">
    <source>
        <dbReference type="ARBA" id="ARBA00022491"/>
    </source>
</evidence>
<reference evidence="7" key="1">
    <citation type="submission" date="2016-06" db="EMBL/GenBank/DDBJ databases">
        <title>Draft genome sequence of Desulfoplanes formicivorans strain Pf12B.</title>
        <authorList>
            <person name="Watanabe M."/>
            <person name="Kojima H."/>
            <person name="Fukui M."/>
        </authorList>
    </citation>
    <scope>NUCLEOTIDE SEQUENCE [LARGE SCALE GENOMIC DNA]</scope>
    <source>
        <strain evidence="7">Pf12B</strain>
    </source>
</reference>
<dbReference type="Gene3D" id="2.60.120.10">
    <property type="entry name" value="Jelly Rolls"/>
    <property type="match status" value="1"/>
</dbReference>
<dbReference type="FunFam" id="1.10.10.60:FF:000132">
    <property type="entry name" value="AraC family transcriptional regulator"/>
    <property type="match status" value="1"/>
</dbReference>
<dbReference type="InterPro" id="IPR018062">
    <property type="entry name" value="HTH_AraC-typ_CS"/>
</dbReference>
<name>A0A194AEL1_9BACT</name>
<dbReference type="SUPFAM" id="SSF51182">
    <property type="entry name" value="RmlC-like cupins"/>
    <property type="match status" value="1"/>
</dbReference>
<dbReference type="Pfam" id="PF12833">
    <property type="entry name" value="HTH_18"/>
    <property type="match status" value="1"/>
</dbReference>
<evidence type="ECO:0000313" key="6">
    <source>
        <dbReference type="EMBL" id="GAU08517.1"/>
    </source>
</evidence>
<feature type="domain" description="HTH araC/xylS-type" evidence="5">
    <location>
        <begin position="170"/>
        <end position="267"/>
    </location>
</feature>
<dbReference type="InterPro" id="IPR003313">
    <property type="entry name" value="AraC-bd"/>
</dbReference>
<dbReference type="SUPFAM" id="SSF46689">
    <property type="entry name" value="Homeodomain-like"/>
    <property type="match status" value="1"/>
</dbReference>
<dbReference type="InterPro" id="IPR014710">
    <property type="entry name" value="RmlC-like_jellyroll"/>
</dbReference>
<dbReference type="InterPro" id="IPR020449">
    <property type="entry name" value="Tscrpt_reg_AraC-type_HTH"/>
</dbReference>
<dbReference type="SMART" id="SM00342">
    <property type="entry name" value="HTH_ARAC"/>
    <property type="match status" value="1"/>
</dbReference>
<keyword evidence="7" id="KW-1185">Reference proteome</keyword>
<accession>A0A194AEL1</accession>
<evidence type="ECO:0000256" key="4">
    <source>
        <dbReference type="ARBA" id="ARBA00023163"/>
    </source>
</evidence>
<evidence type="ECO:0000256" key="2">
    <source>
        <dbReference type="ARBA" id="ARBA00023015"/>
    </source>
</evidence>
<protein>
    <submittedName>
        <fullName evidence="6">AraC family transcriptional regulator</fullName>
    </submittedName>
</protein>
<dbReference type="PANTHER" id="PTHR11019">
    <property type="entry name" value="HTH-TYPE TRANSCRIPTIONAL REGULATOR NIMR"/>
    <property type="match status" value="1"/>
</dbReference>
<dbReference type="Proteomes" id="UP000095200">
    <property type="component" value="Unassembled WGS sequence"/>
</dbReference>
<evidence type="ECO:0000313" key="7">
    <source>
        <dbReference type="Proteomes" id="UP000095200"/>
    </source>
</evidence>
<keyword evidence="1" id="KW-0678">Repressor</keyword>
<dbReference type="PROSITE" id="PS01124">
    <property type="entry name" value="HTH_ARAC_FAMILY_2"/>
    <property type="match status" value="1"/>
</dbReference>
<evidence type="ECO:0000259" key="5">
    <source>
        <dbReference type="PROSITE" id="PS01124"/>
    </source>
</evidence>
<dbReference type="PROSITE" id="PS00041">
    <property type="entry name" value="HTH_ARAC_FAMILY_1"/>
    <property type="match status" value="1"/>
</dbReference>
<organism evidence="6 7">
    <name type="scientific">Desulfoplanes formicivorans</name>
    <dbReference type="NCBI Taxonomy" id="1592317"/>
    <lineage>
        <taxon>Bacteria</taxon>
        <taxon>Pseudomonadati</taxon>
        <taxon>Thermodesulfobacteriota</taxon>
        <taxon>Desulfovibrionia</taxon>
        <taxon>Desulfovibrionales</taxon>
        <taxon>Desulfoplanaceae</taxon>
        <taxon>Desulfoplanes</taxon>
    </lineage>
</organism>
<dbReference type="GO" id="GO:0043565">
    <property type="term" value="F:sequence-specific DNA binding"/>
    <property type="evidence" value="ECO:0007669"/>
    <property type="project" value="InterPro"/>
</dbReference>
<dbReference type="PRINTS" id="PR00032">
    <property type="entry name" value="HTHARAC"/>
</dbReference>